<dbReference type="Gene3D" id="2.40.50.100">
    <property type="match status" value="1"/>
</dbReference>
<sequence>MKEIVFDHVSKAYGKASVIDNLNLTVRPGERLILLGASGCGKSTTLRLIAGLEDITTGSLYMGGQKVNDLPSGERNVSMVFQNYALFPHMTVADNITYGLKIQKLPQAEIAARLSSVLAMLELSGLEDRKPRELSGGQRQRVALARAVVKRSDVMLLDEPLSNLDAQLRGHARKELVRVHQAYRQTFVYVTHDQVEAMTVGDRIALMHKGRLQMLDTPHNVYNRPANVYTARFIGSPPANILPAQYGERQLQVGRQTVRLPEGWCARVAQSGSRELYLGIRPEHIRLEWEQPDNALAGVVKYVEDYGNRRGVYLDVEGSEVAAICDRSDWQTGQPVYFTPDPGKIHLFDCQTTQNIGYPEAYHVENIYQYQSI</sequence>
<dbReference type="STRING" id="1009370.ALO_01220"/>
<keyword evidence="5" id="KW-1278">Translocase</keyword>
<dbReference type="Pfam" id="PF08402">
    <property type="entry name" value="TOBE_2"/>
    <property type="match status" value="1"/>
</dbReference>
<evidence type="ECO:0000256" key="3">
    <source>
        <dbReference type="ARBA" id="ARBA00022741"/>
    </source>
</evidence>
<dbReference type="PANTHER" id="PTHR43875">
    <property type="entry name" value="MALTODEXTRIN IMPORT ATP-BINDING PROTEIN MSMX"/>
    <property type="match status" value="1"/>
</dbReference>
<dbReference type="GO" id="GO:0016887">
    <property type="term" value="F:ATP hydrolysis activity"/>
    <property type="evidence" value="ECO:0007669"/>
    <property type="project" value="InterPro"/>
</dbReference>
<comment type="caution">
    <text evidence="8">The sequence shown here is derived from an EMBL/GenBank/DDBJ whole genome shotgun (WGS) entry which is preliminary data.</text>
</comment>
<proteinExistence type="predicted"/>
<reference evidence="8 9" key="1">
    <citation type="journal article" date="2011" name="EMBO J.">
        <title>Structural diversity of bacterial flagellar motors.</title>
        <authorList>
            <person name="Chen S."/>
            <person name="Beeby M."/>
            <person name="Murphy G.E."/>
            <person name="Leadbetter J.R."/>
            <person name="Hendrixson D.R."/>
            <person name="Briegel A."/>
            <person name="Li Z."/>
            <person name="Shi J."/>
            <person name="Tocheva E.I."/>
            <person name="Muller A."/>
            <person name="Dobro M.J."/>
            <person name="Jensen G.J."/>
        </authorList>
    </citation>
    <scope>NUCLEOTIDE SEQUENCE [LARGE SCALE GENOMIC DNA]</scope>
    <source>
        <strain evidence="8 9">DSM 6540</strain>
    </source>
</reference>
<evidence type="ECO:0000256" key="1">
    <source>
        <dbReference type="ARBA" id="ARBA00022448"/>
    </source>
</evidence>
<dbReference type="OrthoDB" id="9802264at2"/>
<keyword evidence="2" id="KW-1003">Cell membrane</keyword>
<dbReference type="AlphaFoldDB" id="F7NDY2"/>
<dbReference type="GO" id="GO:0140359">
    <property type="term" value="F:ABC-type transporter activity"/>
    <property type="evidence" value="ECO:0007669"/>
    <property type="project" value="UniProtKB-ARBA"/>
</dbReference>
<evidence type="ECO:0000256" key="6">
    <source>
        <dbReference type="ARBA" id="ARBA00023136"/>
    </source>
</evidence>
<name>F7NDY2_9FIRM</name>
<dbReference type="Gene3D" id="2.40.50.140">
    <property type="entry name" value="Nucleic acid-binding proteins"/>
    <property type="match status" value="1"/>
</dbReference>
<keyword evidence="4 8" id="KW-0067">ATP-binding</keyword>
<dbReference type="eggNOG" id="COG3842">
    <property type="taxonomic scope" value="Bacteria"/>
</dbReference>
<dbReference type="SMART" id="SM00382">
    <property type="entry name" value="AAA"/>
    <property type="match status" value="1"/>
</dbReference>
<dbReference type="InterPro" id="IPR013611">
    <property type="entry name" value="Transp-assoc_OB_typ2"/>
</dbReference>
<dbReference type="PANTHER" id="PTHR43875:SF15">
    <property type="entry name" value="TREHALOSE IMPORT ATP-BINDING PROTEIN SUGC"/>
    <property type="match status" value="1"/>
</dbReference>
<dbReference type="Gene3D" id="3.40.50.300">
    <property type="entry name" value="P-loop containing nucleotide triphosphate hydrolases"/>
    <property type="match status" value="1"/>
</dbReference>
<keyword evidence="9" id="KW-1185">Reference proteome</keyword>
<keyword evidence="6" id="KW-0472">Membrane</keyword>
<evidence type="ECO:0000256" key="5">
    <source>
        <dbReference type="ARBA" id="ARBA00022967"/>
    </source>
</evidence>
<protein>
    <submittedName>
        <fullName evidence="8">ABC transporter, ATP-binding protein</fullName>
    </submittedName>
</protein>
<keyword evidence="3" id="KW-0547">Nucleotide-binding</keyword>
<evidence type="ECO:0000256" key="2">
    <source>
        <dbReference type="ARBA" id="ARBA00022475"/>
    </source>
</evidence>
<dbReference type="PROSITE" id="PS00211">
    <property type="entry name" value="ABC_TRANSPORTER_1"/>
    <property type="match status" value="1"/>
</dbReference>
<dbReference type="PROSITE" id="PS50893">
    <property type="entry name" value="ABC_TRANSPORTER_2"/>
    <property type="match status" value="1"/>
</dbReference>
<dbReference type="EMBL" id="AFGF01000014">
    <property type="protein sequence ID" value="EGO65736.1"/>
    <property type="molecule type" value="Genomic_DNA"/>
</dbReference>
<dbReference type="Pfam" id="PF00005">
    <property type="entry name" value="ABC_tran"/>
    <property type="match status" value="1"/>
</dbReference>
<dbReference type="FunFam" id="3.40.50.300:FF:000042">
    <property type="entry name" value="Maltose/maltodextrin ABC transporter, ATP-binding protein"/>
    <property type="match status" value="1"/>
</dbReference>
<dbReference type="GO" id="GO:0055052">
    <property type="term" value="C:ATP-binding cassette (ABC) transporter complex, substrate-binding subunit-containing"/>
    <property type="evidence" value="ECO:0007669"/>
    <property type="project" value="TreeGrafter"/>
</dbReference>
<gene>
    <name evidence="8" type="ORF">ALO_01220</name>
</gene>
<dbReference type="InterPro" id="IPR017871">
    <property type="entry name" value="ABC_transporter-like_CS"/>
</dbReference>
<dbReference type="InterPro" id="IPR012340">
    <property type="entry name" value="NA-bd_OB-fold"/>
</dbReference>
<dbReference type="InterPro" id="IPR047641">
    <property type="entry name" value="ABC_transpr_MalK/UgpC-like"/>
</dbReference>
<dbReference type="InterPro" id="IPR027417">
    <property type="entry name" value="P-loop_NTPase"/>
</dbReference>
<evidence type="ECO:0000259" key="7">
    <source>
        <dbReference type="PROSITE" id="PS50893"/>
    </source>
</evidence>
<feature type="domain" description="ABC transporter" evidence="7">
    <location>
        <begin position="4"/>
        <end position="234"/>
    </location>
</feature>
<dbReference type="InterPro" id="IPR003439">
    <property type="entry name" value="ABC_transporter-like_ATP-bd"/>
</dbReference>
<organism evidence="8 9">
    <name type="scientific">Acetonema longum DSM 6540</name>
    <dbReference type="NCBI Taxonomy" id="1009370"/>
    <lineage>
        <taxon>Bacteria</taxon>
        <taxon>Bacillati</taxon>
        <taxon>Bacillota</taxon>
        <taxon>Negativicutes</taxon>
        <taxon>Acetonemataceae</taxon>
        <taxon>Acetonema</taxon>
    </lineage>
</organism>
<evidence type="ECO:0000313" key="8">
    <source>
        <dbReference type="EMBL" id="EGO65736.1"/>
    </source>
</evidence>
<keyword evidence="1" id="KW-0813">Transport</keyword>
<dbReference type="SUPFAM" id="SSF50331">
    <property type="entry name" value="MOP-like"/>
    <property type="match status" value="1"/>
</dbReference>
<evidence type="ECO:0000256" key="4">
    <source>
        <dbReference type="ARBA" id="ARBA00022840"/>
    </source>
</evidence>
<dbReference type="Proteomes" id="UP000003240">
    <property type="component" value="Unassembled WGS sequence"/>
</dbReference>
<dbReference type="SUPFAM" id="SSF52540">
    <property type="entry name" value="P-loop containing nucleoside triphosphate hydrolases"/>
    <property type="match status" value="1"/>
</dbReference>
<dbReference type="InterPro" id="IPR008995">
    <property type="entry name" value="Mo/tungstate-bd_C_term_dom"/>
</dbReference>
<dbReference type="InterPro" id="IPR003593">
    <property type="entry name" value="AAA+_ATPase"/>
</dbReference>
<evidence type="ECO:0000313" key="9">
    <source>
        <dbReference type="Proteomes" id="UP000003240"/>
    </source>
</evidence>
<dbReference type="GO" id="GO:0005524">
    <property type="term" value="F:ATP binding"/>
    <property type="evidence" value="ECO:0007669"/>
    <property type="project" value="UniProtKB-KW"/>
</dbReference>
<accession>F7NDY2</accession>